<evidence type="ECO:0000313" key="6">
    <source>
        <dbReference type="Proteomes" id="UP000254424"/>
    </source>
</evidence>
<evidence type="ECO:0000259" key="4">
    <source>
        <dbReference type="PROSITE" id="PS50987"/>
    </source>
</evidence>
<keyword evidence="1" id="KW-0805">Transcription regulation</keyword>
<dbReference type="AlphaFoldDB" id="A0A380ZB97"/>
<proteinExistence type="predicted"/>
<dbReference type="GO" id="GO:0003700">
    <property type="term" value="F:DNA-binding transcription factor activity"/>
    <property type="evidence" value="ECO:0007669"/>
    <property type="project" value="InterPro"/>
</dbReference>
<dbReference type="InterPro" id="IPR036390">
    <property type="entry name" value="WH_DNA-bd_sf"/>
</dbReference>
<dbReference type="EMBL" id="UFSX01000002">
    <property type="protein sequence ID" value="SUV44247.1"/>
    <property type="molecule type" value="Genomic_DNA"/>
</dbReference>
<dbReference type="InterPro" id="IPR011991">
    <property type="entry name" value="ArsR-like_HTH"/>
</dbReference>
<sequence>MRTTNKKGDIKVKTKQYTEEQEQMARFAKAMGHPARMAILSFLAKQESCFFGDIHEVLPIAKATVSQHLKELKDAGLIQGEIETPKVRYCINRENWELARKLFAAFLGDCKCTGTSCYG</sequence>
<dbReference type="Proteomes" id="UP000254424">
    <property type="component" value="Unassembled WGS sequence"/>
</dbReference>
<gene>
    <name evidence="5" type="primary">ygaV_2</name>
    <name evidence="5" type="ORF">NCTC11155_03659</name>
</gene>
<dbReference type="GO" id="GO:0003677">
    <property type="term" value="F:DNA binding"/>
    <property type="evidence" value="ECO:0007669"/>
    <property type="project" value="UniProtKB-KW"/>
</dbReference>
<dbReference type="Gene3D" id="1.10.10.10">
    <property type="entry name" value="Winged helix-like DNA-binding domain superfamily/Winged helix DNA-binding domain"/>
    <property type="match status" value="1"/>
</dbReference>
<accession>A0A380ZB97</accession>
<dbReference type="SMART" id="SM00418">
    <property type="entry name" value="HTH_ARSR"/>
    <property type="match status" value="1"/>
</dbReference>
<evidence type="ECO:0000256" key="1">
    <source>
        <dbReference type="ARBA" id="ARBA00023015"/>
    </source>
</evidence>
<reference evidence="5 6" key="1">
    <citation type="submission" date="2018-06" db="EMBL/GenBank/DDBJ databases">
        <authorList>
            <consortium name="Pathogen Informatics"/>
            <person name="Doyle S."/>
        </authorList>
    </citation>
    <scope>NUCLEOTIDE SEQUENCE [LARGE SCALE GENOMIC DNA]</scope>
    <source>
        <strain evidence="5 6">NCTC11155</strain>
    </source>
</reference>
<dbReference type="PANTHER" id="PTHR33154:SF15">
    <property type="entry name" value="REGULATORY PROTEIN ARSR"/>
    <property type="match status" value="1"/>
</dbReference>
<feature type="domain" description="HTH arsR-type" evidence="4">
    <location>
        <begin position="16"/>
        <end position="111"/>
    </location>
</feature>
<dbReference type="NCBIfam" id="NF033788">
    <property type="entry name" value="HTH_metalloreg"/>
    <property type="match status" value="1"/>
</dbReference>
<evidence type="ECO:0000256" key="2">
    <source>
        <dbReference type="ARBA" id="ARBA00023125"/>
    </source>
</evidence>
<dbReference type="FunFam" id="1.10.10.10:FF:000997">
    <property type="entry name" value="Transcriptional regulator, ArsR family"/>
    <property type="match status" value="1"/>
</dbReference>
<evidence type="ECO:0000313" key="5">
    <source>
        <dbReference type="EMBL" id="SUV44247.1"/>
    </source>
</evidence>
<dbReference type="CDD" id="cd00090">
    <property type="entry name" value="HTH_ARSR"/>
    <property type="match status" value="1"/>
</dbReference>
<dbReference type="InterPro" id="IPR036388">
    <property type="entry name" value="WH-like_DNA-bd_sf"/>
</dbReference>
<dbReference type="PANTHER" id="PTHR33154">
    <property type="entry name" value="TRANSCRIPTIONAL REGULATOR, ARSR FAMILY"/>
    <property type="match status" value="1"/>
</dbReference>
<keyword evidence="3" id="KW-0804">Transcription</keyword>
<organism evidence="5 6">
    <name type="scientific">Bacteroides eggerthii</name>
    <dbReference type="NCBI Taxonomy" id="28111"/>
    <lineage>
        <taxon>Bacteria</taxon>
        <taxon>Pseudomonadati</taxon>
        <taxon>Bacteroidota</taxon>
        <taxon>Bacteroidia</taxon>
        <taxon>Bacteroidales</taxon>
        <taxon>Bacteroidaceae</taxon>
        <taxon>Bacteroides</taxon>
    </lineage>
</organism>
<dbReference type="InterPro" id="IPR051081">
    <property type="entry name" value="HTH_MetalResp_TranReg"/>
</dbReference>
<protein>
    <submittedName>
        <fullName evidence="5">Transcriptional regulator</fullName>
    </submittedName>
</protein>
<name>A0A380ZB97_9BACE</name>
<dbReference type="InterPro" id="IPR001845">
    <property type="entry name" value="HTH_ArsR_DNA-bd_dom"/>
</dbReference>
<dbReference type="SUPFAM" id="SSF46785">
    <property type="entry name" value="Winged helix' DNA-binding domain"/>
    <property type="match status" value="1"/>
</dbReference>
<evidence type="ECO:0000256" key="3">
    <source>
        <dbReference type="ARBA" id="ARBA00023163"/>
    </source>
</evidence>
<dbReference type="STRING" id="483216.BACEGG_03753"/>
<dbReference type="PROSITE" id="PS50987">
    <property type="entry name" value="HTH_ARSR_2"/>
    <property type="match status" value="1"/>
</dbReference>
<keyword evidence="2" id="KW-0238">DNA-binding</keyword>
<dbReference type="Pfam" id="PF12840">
    <property type="entry name" value="HTH_20"/>
    <property type="match status" value="1"/>
</dbReference>